<dbReference type="Proteomes" id="UP000604241">
    <property type="component" value="Unassembled WGS sequence"/>
</dbReference>
<sequence>MTVVRTDVRATTRGTERAARAQRVVRSHDLNALAVQADLMLVQDAIEAAGERRTAAARAARDICAAELDVAQAAVDQAVSAAREPRARRDARVEFAWHAVHRARAMLPLIVPDDALGSQYLYAVERVGRMRPRNGELLSRLTRLARTAPATEGHRHTLSYALSAAYGAADREYRQMRHLRDRLMRVAWATTLALLVVVAAGTLVPTLFPLCLEAEGAVCPAGGATPTAGDVASVAALGMVGAGITAVVAVRRTRPSLSPYRITPALGLLRIPFGGIVAVVGVMVLQAQVVSGFVGLATRQEIAAYALVFGFAQEAVTRLLENRATALQEAVGTASGVAVTPAPGDGQQPDRT</sequence>
<evidence type="ECO:0000256" key="1">
    <source>
        <dbReference type="SAM" id="Phobius"/>
    </source>
</evidence>
<dbReference type="EMBL" id="JACSQV010000001">
    <property type="protein sequence ID" value="MBD7916999.1"/>
    <property type="molecule type" value="Genomic_DNA"/>
</dbReference>
<keyword evidence="1" id="KW-0472">Membrane</keyword>
<name>A0ABR8Q9A3_9CELL</name>
<evidence type="ECO:0000313" key="2">
    <source>
        <dbReference type="EMBL" id="MBD7916999.1"/>
    </source>
</evidence>
<gene>
    <name evidence="2" type="ORF">H9657_01715</name>
</gene>
<feature type="transmembrane region" description="Helical" evidence="1">
    <location>
        <begin position="186"/>
        <end position="208"/>
    </location>
</feature>
<comment type="caution">
    <text evidence="2">The sequence shown here is derived from an EMBL/GenBank/DDBJ whole genome shotgun (WGS) entry which is preliminary data.</text>
</comment>
<feature type="transmembrane region" description="Helical" evidence="1">
    <location>
        <begin position="228"/>
        <end position="250"/>
    </location>
</feature>
<feature type="transmembrane region" description="Helical" evidence="1">
    <location>
        <begin position="271"/>
        <end position="296"/>
    </location>
</feature>
<keyword evidence="1" id="KW-0812">Transmembrane</keyword>
<keyword evidence="3" id="KW-1185">Reference proteome</keyword>
<keyword evidence="1" id="KW-1133">Transmembrane helix</keyword>
<protein>
    <submittedName>
        <fullName evidence="2">Uncharacterized protein</fullName>
    </submittedName>
</protein>
<reference evidence="2 3" key="1">
    <citation type="submission" date="2020-08" db="EMBL/GenBank/DDBJ databases">
        <title>A Genomic Blueprint of the Chicken Gut Microbiome.</title>
        <authorList>
            <person name="Gilroy R."/>
            <person name="Ravi A."/>
            <person name="Getino M."/>
            <person name="Pursley I."/>
            <person name="Horton D.L."/>
            <person name="Alikhan N.-F."/>
            <person name="Baker D."/>
            <person name="Gharbi K."/>
            <person name="Hall N."/>
            <person name="Watson M."/>
            <person name="Adriaenssens E.M."/>
            <person name="Foster-Nyarko E."/>
            <person name="Jarju S."/>
            <person name="Secka A."/>
            <person name="Antonio M."/>
            <person name="Oren A."/>
            <person name="Chaudhuri R."/>
            <person name="La Ragione R.M."/>
            <person name="Hildebrand F."/>
            <person name="Pallen M.J."/>
        </authorList>
    </citation>
    <scope>NUCLEOTIDE SEQUENCE [LARGE SCALE GENOMIC DNA]</scope>
    <source>
        <strain evidence="2 3">Sa3CUA2</strain>
    </source>
</reference>
<organism evidence="2 3">
    <name type="scientific">Cellulomonas avistercoris</name>
    <dbReference type="NCBI Taxonomy" id="2762242"/>
    <lineage>
        <taxon>Bacteria</taxon>
        <taxon>Bacillati</taxon>
        <taxon>Actinomycetota</taxon>
        <taxon>Actinomycetes</taxon>
        <taxon>Micrococcales</taxon>
        <taxon>Cellulomonadaceae</taxon>
        <taxon>Cellulomonas</taxon>
    </lineage>
</organism>
<dbReference type="RefSeq" id="WP_191779676.1">
    <property type="nucleotide sequence ID" value="NZ_JACSQV010000001.1"/>
</dbReference>
<proteinExistence type="predicted"/>
<evidence type="ECO:0000313" key="3">
    <source>
        <dbReference type="Proteomes" id="UP000604241"/>
    </source>
</evidence>
<accession>A0ABR8Q9A3</accession>